<dbReference type="OrthoDB" id="10048622at2759"/>
<evidence type="ECO:0000313" key="2">
    <source>
        <dbReference type="RefSeq" id="XP_030073403.1"/>
    </source>
</evidence>
<organism evidence="1 3">
    <name type="scientific">Microcaecilia unicolor</name>
    <dbReference type="NCBI Taxonomy" id="1415580"/>
    <lineage>
        <taxon>Eukaryota</taxon>
        <taxon>Metazoa</taxon>
        <taxon>Chordata</taxon>
        <taxon>Craniata</taxon>
        <taxon>Vertebrata</taxon>
        <taxon>Euteleostomi</taxon>
        <taxon>Amphibia</taxon>
        <taxon>Gymnophiona</taxon>
        <taxon>Siphonopidae</taxon>
        <taxon>Microcaecilia</taxon>
    </lineage>
</organism>
<dbReference type="GeneID" id="115479569"/>
<reference evidence="1" key="1">
    <citation type="submission" date="2024-06" db="UniProtKB">
        <authorList>
            <consortium name="RefSeq"/>
        </authorList>
    </citation>
    <scope>NUCLEOTIDE SEQUENCE [LARGE SCALE GENOMIC DNA]</scope>
</reference>
<sequence>MSPEISTLYFPEQNIGNRKLRFLYLCSPVSFKLCHKHQAEEYMIPLFLGADVVTRTGIRTENHPKVHAKFAKKGLATKLNFDHKFRFDRLRLPIGVNSLWFYSIQGLFRVAFEMYDKEEQLAVLDSFQDLWKSRIKDDPLDQGYDLSKSLGNIQLWETTQQKSCSSNKSEEYEILCGLTSDVPHRNQTNSATVNMDRGDMYWIKIINSEHNYCLSDAVDYTLTDPDLFEGINDNPVFQKIKFLLGIFQTTFTELVEQSKSVVIVLLDIIELLLTQRCPSVSNLNSLIPHFLDCVCSIPLEDSSSSSLHGNSLLYGISSWLGNRFFSENAAISVQVEEFKRKHIDHITDLPAAEELVTALFPESMTVLLLNWMGLSESSAFQKLQSEYPILLLILEFANHNLITGVAHVLYSSLIRK</sequence>
<evidence type="ECO:0000313" key="4">
    <source>
        <dbReference type="RefSeq" id="XP_030073405.1"/>
    </source>
</evidence>
<dbReference type="RefSeq" id="XP_030073404.1">
    <property type="nucleotide sequence ID" value="XM_030217544.1"/>
</dbReference>
<evidence type="ECO:0000313" key="3">
    <source>
        <dbReference type="RefSeq" id="XP_030073404.1"/>
    </source>
</evidence>
<dbReference type="RefSeq" id="XP_030073405.1">
    <property type="nucleotide sequence ID" value="XM_030217545.1"/>
</dbReference>
<dbReference type="KEGG" id="muo:115479569"/>
<reference evidence="2 3" key="2">
    <citation type="submission" date="2025-04" db="UniProtKB">
        <authorList>
            <consortium name="RefSeq"/>
        </authorList>
    </citation>
    <scope>IDENTIFICATION</scope>
</reference>
<name>A0A6P7ZCP0_9AMPH</name>
<keyword evidence="1" id="KW-1185">Reference proteome</keyword>
<protein>
    <submittedName>
        <fullName evidence="2 3">Uncharacterized protein LOC115479569 isoform X1</fullName>
    </submittedName>
</protein>
<evidence type="ECO:0000313" key="1">
    <source>
        <dbReference type="Proteomes" id="UP000515156"/>
    </source>
</evidence>
<gene>
    <name evidence="2 3 4" type="primary">LOC115479569</name>
</gene>
<dbReference type="Proteomes" id="UP000515156">
    <property type="component" value="Chromosome 11"/>
</dbReference>
<accession>A0A6P7ZCP0</accession>
<proteinExistence type="predicted"/>
<dbReference type="AlphaFoldDB" id="A0A6P7ZCP0"/>
<dbReference type="RefSeq" id="XP_030073403.1">
    <property type="nucleotide sequence ID" value="XM_030217543.1"/>
</dbReference>